<organism evidence="2 3">
    <name type="scientific">Mycolicibacterium murale</name>
    <dbReference type="NCBI Taxonomy" id="182220"/>
    <lineage>
        <taxon>Bacteria</taxon>
        <taxon>Bacillati</taxon>
        <taxon>Actinomycetota</taxon>
        <taxon>Actinomycetes</taxon>
        <taxon>Mycobacteriales</taxon>
        <taxon>Mycobacteriaceae</taxon>
        <taxon>Mycolicibacterium</taxon>
    </lineage>
</organism>
<evidence type="ECO:0000313" key="2">
    <source>
        <dbReference type="EMBL" id="GFG59223.1"/>
    </source>
</evidence>
<dbReference type="InterPro" id="IPR011044">
    <property type="entry name" value="Quino_amine_DH_bsu"/>
</dbReference>
<dbReference type="InterPro" id="IPR011042">
    <property type="entry name" value="6-blade_b-propeller_TolB-like"/>
</dbReference>
<proteinExistence type="predicted"/>
<dbReference type="SUPFAM" id="SSF50969">
    <property type="entry name" value="YVTN repeat-like/Quinoprotein amine dehydrogenase"/>
    <property type="match status" value="1"/>
</dbReference>
<evidence type="ECO:0008006" key="4">
    <source>
        <dbReference type="Google" id="ProtNLM"/>
    </source>
</evidence>
<dbReference type="Gene3D" id="2.120.10.30">
    <property type="entry name" value="TolB, C-terminal domain"/>
    <property type="match status" value="1"/>
</dbReference>
<protein>
    <recommendedName>
        <fullName evidence="4">Peptidase S9</fullName>
    </recommendedName>
</protein>
<evidence type="ECO:0000256" key="1">
    <source>
        <dbReference type="SAM" id="MobiDB-lite"/>
    </source>
</evidence>
<feature type="compositionally biased region" description="Polar residues" evidence="1">
    <location>
        <begin position="343"/>
        <end position="363"/>
    </location>
</feature>
<reference evidence="2 3" key="1">
    <citation type="journal article" date="2019" name="Emerg. Microbes Infect.">
        <title>Comprehensive subspecies identification of 175 nontuberculous mycobacteria species based on 7547 genomic profiles.</title>
        <authorList>
            <person name="Matsumoto Y."/>
            <person name="Kinjo T."/>
            <person name="Motooka D."/>
            <person name="Nabeya D."/>
            <person name="Jung N."/>
            <person name="Uechi K."/>
            <person name="Horii T."/>
            <person name="Iida T."/>
            <person name="Fujita J."/>
            <person name="Nakamura S."/>
        </authorList>
    </citation>
    <scope>NUCLEOTIDE SEQUENCE [LARGE SCALE GENOMIC DNA]</scope>
    <source>
        <strain evidence="2 3">JCM 13392</strain>
    </source>
</reference>
<feature type="region of interest" description="Disordered" evidence="1">
    <location>
        <begin position="339"/>
        <end position="381"/>
    </location>
</feature>
<keyword evidence="3" id="KW-1185">Reference proteome</keyword>
<accession>A0A7I9WNH2</accession>
<sequence>MVSTHVRPAKDPATTPPTLIAVEEFFGLPRRARALLSPDGRSVAYLAPWRGRLNLHLRAPDSDWSSPDGDCPEVRRITSDDRRNIDTFYWSSDGRYLLFHQDTDGDENWHLYRADPNRPDEPAVDLTPYDGVRLLDAQLVLDQPGTAFVSLNMRRPELADFYELDLATGRLTLVAHNPGDVVSWMRTPGRLLAFTMEDGGAHVLSEWVDGDRAPITRFSGADVLLAVTPTVPTPDGTGLWIGSSRGSDRTRLVRLDLRTGEQIGVDSHPIFDLDTPRPEADRRFPPSLILHPGTGELLGVPDTSAHVKRFTRWTRISPRYCRGWLSSPTETPPTYPAMPQPNDGWSISPTTAIPESPGSTTTAPARRAACSGPFPISTRPS</sequence>
<evidence type="ECO:0000313" key="3">
    <source>
        <dbReference type="Proteomes" id="UP000465241"/>
    </source>
</evidence>
<dbReference type="EMBL" id="BLKT01000003">
    <property type="protein sequence ID" value="GFG59223.1"/>
    <property type="molecule type" value="Genomic_DNA"/>
</dbReference>
<dbReference type="AlphaFoldDB" id="A0A7I9WNH2"/>
<dbReference type="Proteomes" id="UP000465241">
    <property type="component" value="Unassembled WGS sequence"/>
</dbReference>
<comment type="caution">
    <text evidence="2">The sequence shown here is derived from an EMBL/GenBank/DDBJ whole genome shotgun (WGS) entry which is preliminary data.</text>
</comment>
<name>A0A7I9WNH2_9MYCO</name>
<gene>
    <name evidence="2" type="ORF">MMUR_33590</name>
</gene>